<comment type="subcellular location">
    <subcellularLocation>
        <location evidence="1">Membrane</location>
        <topology evidence="1">Single-pass membrane protein</topology>
    </subcellularLocation>
</comment>
<sequence>MIPTRLPITARFIVLLVLGLCCVACHAKDHHCEPSSCGDIHNITYPFRLNDDPHKCGDSRYNLSCENNLTVVHLYSGKYYVRAINYENYTIRVVDANVREGNCSSIPRYSLASYNFSYEDPYSMFLKRGNQTWRERFALSKPIIFISCENRLVNSSLYVDTAPCIDVSSGHSFVNIGSLNASDRFEGFMPHRTNGFDIIVDWYKHFLHRHPRWAALWF</sequence>
<dbReference type="Proteomes" id="UP001457282">
    <property type="component" value="Unassembled WGS sequence"/>
</dbReference>
<dbReference type="Pfam" id="PF13947">
    <property type="entry name" value="GUB_WAK_bind"/>
    <property type="match status" value="1"/>
</dbReference>
<comment type="caution">
    <text evidence="5">The sequence shown here is derived from an EMBL/GenBank/DDBJ whole genome shotgun (WGS) entry which is preliminary data.</text>
</comment>
<dbReference type="InterPro" id="IPR025287">
    <property type="entry name" value="WAK_GUB"/>
</dbReference>
<dbReference type="PANTHER" id="PTHR33138">
    <property type="entry name" value="OS01G0690200 PROTEIN"/>
    <property type="match status" value="1"/>
</dbReference>
<keyword evidence="2 3" id="KW-0732">Signal</keyword>
<evidence type="ECO:0000256" key="1">
    <source>
        <dbReference type="ARBA" id="ARBA00004167"/>
    </source>
</evidence>
<feature type="chain" id="PRO_5043889758" description="Wall-associated receptor kinase galacturonan-binding domain-containing protein" evidence="3">
    <location>
        <begin position="28"/>
        <end position="218"/>
    </location>
</feature>
<dbReference type="EMBL" id="JBEDUW010000007">
    <property type="protein sequence ID" value="KAK9912504.1"/>
    <property type="molecule type" value="Genomic_DNA"/>
</dbReference>
<dbReference type="GO" id="GO:0016020">
    <property type="term" value="C:membrane"/>
    <property type="evidence" value="ECO:0007669"/>
    <property type="project" value="UniProtKB-SubCell"/>
</dbReference>
<name>A0AAW1VVW8_RUBAR</name>
<protein>
    <recommendedName>
        <fullName evidence="4">Wall-associated receptor kinase galacturonan-binding domain-containing protein</fullName>
    </recommendedName>
</protein>
<keyword evidence="6" id="KW-1185">Reference proteome</keyword>
<dbReference type="GO" id="GO:0030247">
    <property type="term" value="F:polysaccharide binding"/>
    <property type="evidence" value="ECO:0007669"/>
    <property type="project" value="InterPro"/>
</dbReference>
<evidence type="ECO:0000256" key="2">
    <source>
        <dbReference type="ARBA" id="ARBA00022729"/>
    </source>
</evidence>
<proteinExistence type="predicted"/>
<feature type="signal peptide" evidence="3">
    <location>
        <begin position="1"/>
        <end position="27"/>
    </location>
</feature>
<evidence type="ECO:0000259" key="4">
    <source>
        <dbReference type="Pfam" id="PF13947"/>
    </source>
</evidence>
<accession>A0AAW1VVW8</accession>
<dbReference type="PANTHER" id="PTHR33138:SF30">
    <property type="entry name" value="LEAF RUST 10 DISEASE-RESISTANCE LOCUS RECEPTOR-LIKE PROTEIN KINASE-LIKE 2.7"/>
    <property type="match status" value="1"/>
</dbReference>
<gene>
    <name evidence="5" type="ORF">M0R45_036366</name>
</gene>
<evidence type="ECO:0000313" key="5">
    <source>
        <dbReference type="EMBL" id="KAK9912504.1"/>
    </source>
</evidence>
<reference evidence="5 6" key="1">
    <citation type="journal article" date="2023" name="G3 (Bethesda)">
        <title>A chromosome-length genome assembly and annotation of blackberry (Rubus argutus, cv. 'Hillquist').</title>
        <authorList>
            <person name="Bruna T."/>
            <person name="Aryal R."/>
            <person name="Dudchenko O."/>
            <person name="Sargent D.J."/>
            <person name="Mead D."/>
            <person name="Buti M."/>
            <person name="Cavallini A."/>
            <person name="Hytonen T."/>
            <person name="Andres J."/>
            <person name="Pham M."/>
            <person name="Weisz D."/>
            <person name="Mascagni F."/>
            <person name="Usai G."/>
            <person name="Natali L."/>
            <person name="Bassil N."/>
            <person name="Fernandez G.E."/>
            <person name="Lomsadze A."/>
            <person name="Armour M."/>
            <person name="Olukolu B."/>
            <person name="Poorten T."/>
            <person name="Britton C."/>
            <person name="Davik J."/>
            <person name="Ashrafi H."/>
            <person name="Aiden E.L."/>
            <person name="Borodovsky M."/>
            <person name="Worthington M."/>
        </authorList>
    </citation>
    <scope>NUCLEOTIDE SEQUENCE [LARGE SCALE GENOMIC DNA]</scope>
    <source>
        <strain evidence="5">PI 553951</strain>
    </source>
</reference>
<dbReference type="AlphaFoldDB" id="A0AAW1VVW8"/>
<feature type="domain" description="Wall-associated receptor kinase galacturonan-binding" evidence="4">
    <location>
        <begin position="32"/>
        <end position="95"/>
    </location>
</feature>
<evidence type="ECO:0000313" key="6">
    <source>
        <dbReference type="Proteomes" id="UP001457282"/>
    </source>
</evidence>
<evidence type="ECO:0000256" key="3">
    <source>
        <dbReference type="SAM" id="SignalP"/>
    </source>
</evidence>
<organism evidence="5 6">
    <name type="scientific">Rubus argutus</name>
    <name type="common">Southern blackberry</name>
    <dbReference type="NCBI Taxonomy" id="59490"/>
    <lineage>
        <taxon>Eukaryota</taxon>
        <taxon>Viridiplantae</taxon>
        <taxon>Streptophyta</taxon>
        <taxon>Embryophyta</taxon>
        <taxon>Tracheophyta</taxon>
        <taxon>Spermatophyta</taxon>
        <taxon>Magnoliopsida</taxon>
        <taxon>eudicotyledons</taxon>
        <taxon>Gunneridae</taxon>
        <taxon>Pentapetalae</taxon>
        <taxon>rosids</taxon>
        <taxon>fabids</taxon>
        <taxon>Rosales</taxon>
        <taxon>Rosaceae</taxon>
        <taxon>Rosoideae</taxon>
        <taxon>Rosoideae incertae sedis</taxon>
        <taxon>Rubus</taxon>
    </lineage>
</organism>